<evidence type="ECO:0000259" key="3">
    <source>
        <dbReference type="Pfam" id="PF07752"/>
    </source>
</evidence>
<dbReference type="NCBIfam" id="TIGR01567">
    <property type="entry name" value="S_layer_rel_Mac"/>
    <property type="match status" value="2"/>
</dbReference>
<evidence type="ECO:0000313" key="4">
    <source>
        <dbReference type="EMBL" id="WNY28007.1"/>
    </source>
</evidence>
<dbReference type="Gene3D" id="2.60.40.4190">
    <property type="match status" value="2"/>
</dbReference>
<keyword evidence="5" id="KW-1185">Reference proteome</keyword>
<keyword evidence="2" id="KW-0812">Transmembrane</keyword>
<dbReference type="Gene3D" id="2.60.98.40">
    <property type="match status" value="2"/>
</dbReference>
<gene>
    <name evidence="4" type="ORF">MmiEs2_01870</name>
</gene>
<evidence type="ECO:0000256" key="2">
    <source>
        <dbReference type="SAM" id="Phobius"/>
    </source>
</evidence>
<dbReference type="Proteomes" id="UP001302662">
    <property type="component" value="Chromosome"/>
</dbReference>
<reference evidence="4 5" key="1">
    <citation type="submission" date="2023-07" db="EMBL/GenBank/DDBJ databases">
        <title>Closed genome sequence of Methanimicrococcus sp. Es2.</title>
        <authorList>
            <person name="Protasov E."/>
            <person name="Platt K."/>
            <person name="Reeh H."/>
            <person name="Poehlein A."/>
            <person name="Daniel R."/>
            <person name="Brune A."/>
        </authorList>
    </citation>
    <scope>NUCLEOTIDE SEQUENCE [LARGE SCALE GENOMIC DNA]</scope>
    <source>
        <strain evidence="4 5">Es2</strain>
    </source>
</reference>
<name>A0AA96VKG6_9EURY</name>
<feature type="transmembrane region" description="Helical" evidence="2">
    <location>
        <begin position="1226"/>
        <end position="1249"/>
    </location>
</feature>
<evidence type="ECO:0000256" key="1">
    <source>
        <dbReference type="SAM" id="MobiDB-lite"/>
    </source>
</evidence>
<dbReference type="AlphaFoldDB" id="A0AA96VKG6"/>
<organism evidence="4 5">
    <name type="scientific">Methanimicrococcus stummii</name>
    <dbReference type="NCBI Taxonomy" id="3028294"/>
    <lineage>
        <taxon>Archaea</taxon>
        <taxon>Methanobacteriati</taxon>
        <taxon>Methanobacteriota</taxon>
        <taxon>Stenosarchaea group</taxon>
        <taxon>Methanomicrobia</taxon>
        <taxon>Methanosarcinales</taxon>
        <taxon>Methanosarcinaceae</taxon>
        <taxon>Methanimicrococcus</taxon>
    </lineage>
</organism>
<feature type="domain" description="S-layer family duplication" evidence="3">
    <location>
        <begin position="689"/>
        <end position="931"/>
    </location>
</feature>
<dbReference type="Pfam" id="PF07752">
    <property type="entry name" value="S-layer"/>
    <property type="match status" value="2"/>
</dbReference>
<accession>A0AA96VKG6</accession>
<dbReference type="RefSeq" id="WP_316559572.1">
    <property type="nucleotide sequence ID" value="NZ_CP131062.1"/>
</dbReference>
<protein>
    <recommendedName>
        <fullName evidence="3">S-layer family duplication domain-containing protein</fullName>
    </recommendedName>
</protein>
<sequence length="1277" mass="139381">MKTILKYAVVLLLLFSMVGMASAAVDANSVSASATEDALGSGIYNVTVNWGGTLDDASTATIQIFDDTGSTSISPVKTPSDSGSYMFTGISLTAGDSYIVKLTDNGITEESAPFSAIPIPVPTPVPEPDVSDLKSTSNSNETHFELTWTSWTPAGTYFLEIYNGTGWEDVTSVTTAFVKGNPNANTDIRFRTSDGTDNNETILKTIAPVGFSNATTTDSITWTLSNWDTYGSDYAVTRNDSATVNPSDLSLSGTGVLTASNLDPGYKYTLKIRGNDTDYYSLYSTDEVELAALNLFDLTEMEDFLYPNGTEKSIADIENGSSIRLKAITTASCSFVWKLNNTDTSTSILTKNDVSGATEDAFEWRTNETGNYSLELTVNDGTNPAQIKTWAFEVIPKTTGDRVWDERIYALGGEYTWTARSFSGFYYDLDTGEGNEEMTIKNISRSIEKYDLIYKTKPSPVNYDFSKWGNYNIVGFMGDKYFAGDDESRLMKNGNLSKVLLDNNDKIQLRTGQNYALEEGYSISVQQIDINGGKAQIIFSKDGKEIGSYITNENEDAVYTKNVGSGSGNNTTFVKTRVKSVFQGTESAIVELEGFFQISDNLVRLESGTSIGKMKIKSVTDTEILMENDERISLSQDSEVELMGKVKLIVADSSFLKFMPVIEYTDPGVYEIRGTVSDYDTNFDFIIDVWNPRNFEGFYYDINDDNDSIEEIKILQTLSDSSRTIEKGNLTYTSQIRNISYDYSGWHENYTIVGFMGEKYYAGDNGSLLKDGNLSKVLIDRDDKYQMRVGSYMTLEEGVSIKVEQIDTNGGKARLVVERNGKELHSDIVSAGSDLIYEGNFSKINDTSFIRVRVDSVFQGTESSIVSISGVFQASLDLTKLDSDTKYGKMKGTYSKDGIRLSNDERITLSQDNDVEFMKVGNDTMYFKVGDSSTLRFAPVVERTIGSTDPLTVSLNQSNVTVGDSVLITVTDRGLELEGVTVYVNGSSVGTTNTSGEVSYTANSVGSLKVTGEKSGFVNGSTTLNVAEKLINMTVRVSPETVYYGVPATIKATDSLNGSAVSDATVYISGERVGTTNSSGEFGYTFNNTGNISIDVVKEKYNNGTTYVNISQEVAFVYSAFSMKPEDPAAKKAIKLSFDVTNNGVKSGSHDVSLILRDGSGNIVDQDNATVSVDMGKTKSVSLSVKAPEEGTYTLTLRETDSNRTIDLPSSMSTVPVNAAKFGSTILYVVLAILAIIVIAVIGFVAYLFGVKGATKDNYQDVAGEIFSDMKSKFQRK</sequence>
<feature type="domain" description="S-layer family duplication" evidence="3">
    <location>
        <begin position="414"/>
        <end position="652"/>
    </location>
</feature>
<evidence type="ECO:0000313" key="5">
    <source>
        <dbReference type="Proteomes" id="UP001302662"/>
    </source>
</evidence>
<proteinExistence type="predicted"/>
<dbReference type="GeneID" id="85196641"/>
<dbReference type="EMBL" id="CP131062">
    <property type="protein sequence ID" value="WNY28007.1"/>
    <property type="molecule type" value="Genomic_DNA"/>
</dbReference>
<keyword evidence="2" id="KW-0472">Membrane</keyword>
<dbReference type="KEGG" id="mees:MmiEs2_01870"/>
<keyword evidence="2" id="KW-1133">Transmembrane helix</keyword>
<dbReference type="InterPro" id="IPR006457">
    <property type="entry name" value="S_layer-rel_Mac"/>
</dbReference>
<feature type="region of interest" description="Disordered" evidence="1">
    <location>
        <begin position="114"/>
        <end position="137"/>
    </location>
</feature>